<evidence type="ECO:0000256" key="1">
    <source>
        <dbReference type="SAM" id="SignalP"/>
    </source>
</evidence>
<dbReference type="InterPro" id="IPR040680">
    <property type="entry name" value="DUF5643"/>
</dbReference>
<evidence type="ECO:0000313" key="4">
    <source>
        <dbReference type="Proteomes" id="UP001580407"/>
    </source>
</evidence>
<name>A0ABV5BB57_9BACL</name>
<sequence length="307" mass="33513">MKNVYKVLSSAALAGMLLGGIAWGSIDTAAEAKGAASTDTSKSNASNKVSSTQSGITINAANAMYDGNYLRVELKSTGKKLDKKLIEKIEFFEILVDGKSIYEYGGGSIAKRPTLGLSPGPDADIVYLTSSDASWLGGNQEAYPDKFKLTIKITLEGVKDPYTMEMPIQKSAEQPVVMKQEQTKKSGNLSMSLKQVRATSASTRLQWVLSGKDKEMMHDLMYDFVDDQGRELEVLDGKGTDENNANGDYYFDYIIKALDPDAKSITIKPFTPEMEDPNATSGAFKLDSNGEIIKNYNKDLEMTISVK</sequence>
<reference evidence="3 4" key="1">
    <citation type="submission" date="2024-09" db="EMBL/GenBank/DDBJ databases">
        <authorList>
            <person name="Ruan L."/>
        </authorList>
    </citation>
    <scope>NUCLEOTIDE SEQUENCE [LARGE SCALE GENOMIC DNA]</scope>
    <source>
        <strain evidence="3 4">D33</strain>
    </source>
</reference>
<organism evidence="3 4">
    <name type="scientific">Paenibacillus terreus</name>
    <dbReference type="NCBI Taxonomy" id="1387834"/>
    <lineage>
        <taxon>Bacteria</taxon>
        <taxon>Bacillati</taxon>
        <taxon>Bacillota</taxon>
        <taxon>Bacilli</taxon>
        <taxon>Bacillales</taxon>
        <taxon>Paenibacillaceae</taxon>
        <taxon>Paenibacillus</taxon>
    </lineage>
</organism>
<evidence type="ECO:0000259" key="2">
    <source>
        <dbReference type="Pfam" id="PF18705"/>
    </source>
</evidence>
<feature type="domain" description="DUF5643" evidence="2">
    <location>
        <begin position="181"/>
        <end position="275"/>
    </location>
</feature>
<dbReference type="EMBL" id="JBHILM010000021">
    <property type="protein sequence ID" value="MFB5682941.1"/>
    <property type="molecule type" value="Genomic_DNA"/>
</dbReference>
<dbReference type="Pfam" id="PF18705">
    <property type="entry name" value="DUF5643"/>
    <property type="match status" value="1"/>
</dbReference>
<accession>A0ABV5BB57</accession>
<proteinExistence type="predicted"/>
<evidence type="ECO:0000313" key="3">
    <source>
        <dbReference type="EMBL" id="MFB5682941.1"/>
    </source>
</evidence>
<dbReference type="Proteomes" id="UP001580407">
    <property type="component" value="Unassembled WGS sequence"/>
</dbReference>
<feature type="chain" id="PRO_5045218390" evidence="1">
    <location>
        <begin position="25"/>
        <end position="307"/>
    </location>
</feature>
<gene>
    <name evidence="3" type="ORF">ACE3NQ_18655</name>
</gene>
<feature type="signal peptide" evidence="1">
    <location>
        <begin position="1"/>
        <end position="24"/>
    </location>
</feature>
<keyword evidence="1" id="KW-0732">Signal</keyword>
<protein>
    <submittedName>
        <fullName evidence="3">DUF5643 domain-containing protein</fullName>
    </submittedName>
</protein>
<dbReference type="RefSeq" id="WP_375526685.1">
    <property type="nucleotide sequence ID" value="NZ_JBHILM010000021.1"/>
</dbReference>
<comment type="caution">
    <text evidence="3">The sequence shown here is derived from an EMBL/GenBank/DDBJ whole genome shotgun (WGS) entry which is preliminary data.</text>
</comment>
<dbReference type="Gene3D" id="2.60.40.1640">
    <property type="entry name" value="Conserved domain protein"/>
    <property type="match status" value="1"/>
</dbReference>
<keyword evidence="4" id="KW-1185">Reference proteome</keyword>